<evidence type="ECO:0000313" key="1">
    <source>
        <dbReference type="EMBL" id="GER56307.1"/>
    </source>
</evidence>
<evidence type="ECO:0000313" key="2">
    <source>
        <dbReference type="Proteomes" id="UP000325081"/>
    </source>
</evidence>
<dbReference type="AlphaFoldDB" id="A0A5A7RGF9"/>
<accession>A0A5A7RGF9</accession>
<proteinExistence type="predicted"/>
<dbReference type="EMBL" id="BKCP01012625">
    <property type="protein sequence ID" value="GER56307.1"/>
    <property type="molecule type" value="Genomic_DNA"/>
</dbReference>
<sequence length="125" mass="13787">MKFCVLDRALVDPHKSCGFIFFYLQHHISIQSRCQVIPAIEQCPIFACRAKKSGDESPPVFEPSVVRSCGPNHFDCTYARRRHGGTTMPAVFIDFLMAAHMVLTTCLSSSGLPTKIRGNIASKAA</sequence>
<keyword evidence="2" id="KW-1185">Reference proteome</keyword>
<comment type="caution">
    <text evidence="1">The sequence shown here is derived from an EMBL/GenBank/DDBJ whole genome shotgun (WGS) entry which is preliminary data.</text>
</comment>
<dbReference type="Proteomes" id="UP000325081">
    <property type="component" value="Unassembled WGS sequence"/>
</dbReference>
<name>A0A5A7RGF9_STRAF</name>
<reference evidence="2" key="1">
    <citation type="journal article" date="2019" name="Curr. Biol.">
        <title>Genome Sequence of Striga asiatica Provides Insight into the Evolution of Plant Parasitism.</title>
        <authorList>
            <person name="Yoshida S."/>
            <person name="Kim S."/>
            <person name="Wafula E.K."/>
            <person name="Tanskanen J."/>
            <person name="Kim Y.M."/>
            <person name="Honaas L."/>
            <person name="Yang Z."/>
            <person name="Spallek T."/>
            <person name="Conn C.E."/>
            <person name="Ichihashi Y."/>
            <person name="Cheong K."/>
            <person name="Cui S."/>
            <person name="Der J.P."/>
            <person name="Gundlach H."/>
            <person name="Jiao Y."/>
            <person name="Hori C."/>
            <person name="Ishida J.K."/>
            <person name="Kasahara H."/>
            <person name="Kiba T."/>
            <person name="Kim M.S."/>
            <person name="Koo N."/>
            <person name="Laohavisit A."/>
            <person name="Lee Y.H."/>
            <person name="Lumba S."/>
            <person name="McCourt P."/>
            <person name="Mortimer J.C."/>
            <person name="Mutuku J.M."/>
            <person name="Nomura T."/>
            <person name="Sasaki-Sekimoto Y."/>
            <person name="Seto Y."/>
            <person name="Wang Y."/>
            <person name="Wakatake T."/>
            <person name="Sakakibara H."/>
            <person name="Demura T."/>
            <person name="Yamaguchi S."/>
            <person name="Yoneyama K."/>
            <person name="Manabe R.I."/>
            <person name="Nelson D.C."/>
            <person name="Schulman A.H."/>
            <person name="Timko M.P."/>
            <person name="dePamphilis C.W."/>
            <person name="Choi D."/>
            <person name="Shirasu K."/>
        </authorList>
    </citation>
    <scope>NUCLEOTIDE SEQUENCE [LARGE SCALE GENOMIC DNA]</scope>
    <source>
        <strain evidence="2">cv. UVA1</strain>
    </source>
</reference>
<protein>
    <submittedName>
        <fullName evidence="1">Phytochrome interacting factor 3-like 6</fullName>
    </submittedName>
</protein>
<organism evidence="1 2">
    <name type="scientific">Striga asiatica</name>
    <name type="common">Asiatic witchweed</name>
    <name type="synonym">Buchnera asiatica</name>
    <dbReference type="NCBI Taxonomy" id="4170"/>
    <lineage>
        <taxon>Eukaryota</taxon>
        <taxon>Viridiplantae</taxon>
        <taxon>Streptophyta</taxon>
        <taxon>Embryophyta</taxon>
        <taxon>Tracheophyta</taxon>
        <taxon>Spermatophyta</taxon>
        <taxon>Magnoliopsida</taxon>
        <taxon>eudicotyledons</taxon>
        <taxon>Gunneridae</taxon>
        <taxon>Pentapetalae</taxon>
        <taxon>asterids</taxon>
        <taxon>lamiids</taxon>
        <taxon>Lamiales</taxon>
        <taxon>Orobanchaceae</taxon>
        <taxon>Buchnereae</taxon>
        <taxon>Striga</taxon>
    </lineage>
</organism>
<gene>
    <name evidence="1" type="ORF">STAS_34031</name>
</gene>